<dbReference type="OrthoDB" id="1911504at2759"/>
<comment type="caution">
    <text evidence="5">The sequence shown here is derived from an EMBL/GenBank/DDBJ whole genome shotgun (WGS) entry which is preliminary data.</text>
</comment>
<dbReference type="Pfam" id="PF13041">
    <property type="entry name" value="PPR_2"/>
    <property type="match status" value="1"/>
</dbReference>
<dbReference type="InterPro" id="IPR002885">
    <property type="entry name" value="PPR_rpt"/>
</dbReference>
<reference evidence="5 6" key="1">
    <citation type="submission" date="2019-07" db="EMBL/GenBank/DDBJ databases">
        <title>De Novo Assembly of kiwifruit Actinidia rufa.</title>
        <authorList>
            <person name="Sugita-Konishi S."/>
            <person name="Sato K."/>
            <person name="Mori E."/>
            <person name="Abe Y."/>
            <person name="Kisaki G."/>
            <person name="Hamano K."/>
            <person name="Suezawa K."/>
            <person name="Otani M."/>
            <person name="Fukuda T."/>
            <person name="Manabe T."/>
            <person name="Gomi K."/>
            <person name="Tabuchi M."/>
            <person name="Akimitsu K."/>
            <person name="Kataoka I."/>
        </authorList>
    </citation>
    <scope>NUCLEOTIDE SEQUENCE [LARGE SCALE GENOMIC DNA]</scope>
    <source>
        <strain evidence="6">cv. Fuchu</strain>
    </source>
</reference>
<evidence type="ECO:0008006" key="7">
    <source>
        <dbReference type="Google" id="ProtNLM"/>
    </source>
</evidence>
<organism evidence="5 6">
    <name type="scientific">Actinidia rufa</name>
    <dbReference type="NCBI Taxonomy" id="165716"/>
    <lineage>
        <taxon>Eukaryota</taxon>
        <taxon>Viridiplantae</taxon>
        <taxon>Streptophyta</taxon>
        <taxon>Embryophyta</taxon>
        <taxon>Tracheophyta</taxon>
        <taxon>Spermatophyta</taxon>
        <taxon>Magnoliopsida</taxon>
        <taxon>eudicotyledons</taxon>
        <taxon>Gunneridae</taxon>
        <taxon>Pentapetalae</taxon>
        <taxon>asterids</taxon>
        <taxon>Ericales</taxon>
        <taxon>Actinidiaceae</taxon>
        <taxon>Actinidia</taxon>
    </lineage>
</organism>
<dbReference type="InterPro" id="IPR011990">
    <property type="entry name" value="TPR-like_helical_dom_sf"/>
</dbReference>
<accession>A0A7J0F708</accession>
<dbReference type="NCBIfam" id="TIGR00756">
    <property type="entry name" value="PPR"/>
    <property type="match status" value="2"/>
</dbReference>
<keyword evidence="6" id="KW-1185">Reference proteome</keyword>
<dbReference type="PROSITE" id="PS51257">
    <property type="entry name" value="PROKAR_LIPOPROTEIN"/>
    <property type="match status" value="1"/>
</dbReference>
<sequence length="543" mass="61037">MRKSQAGKERGWVWGNVLVWVAGGVGCVEATRLAIGGGVSDGGEGWLGLGFLRLITPPLIEKNPWPGTRSDRTVKARRRRPQKSTATRSTTLHQPRTLLQSRPDNEPLSTHSLSVEKVLGDTGIRVSQEDVEDVLKLSYGFPGPAVKFFRWSGFQLGDKHSPYAWNLVVDLLGKNCLFDAMWDAIKSMKKEGLLSLAIFASVFSSYVTADRVQEAIMTFEVMGQYGCARDTVALNSLMSAICRDGKTVKAKEFLYVVRDMIRPDADTYAILLEGWEGEGDVISSRQTFTQMVGDIGWDTKNVPAYDSFLTTLLKAPNGMLEVLRFLDAMREMGCYPGLKFFKAALEECVRTADGRSVRLLWEAMMRIDGLRPDTQMYNSVIALHSYLNESDVAKGLMDDMVFNGVFPDSQTYNVLLKFLIKRKKYREASPVFTEMVKNEFVPDHANCSSAVKMYLDHGDTYMAIKVWKCMIESHESDLDETGNLLVLGLRDVNRLPEAVKYAEDMIDRGIKLNSSTLSKLKQSLAKVGKNFIYDELLRKWKTR</sequence>
<dbReference type="AlphaFoldDB" id="A0A7J0F708"/>
<keyword evidence="2" id="KW-0677">Repeat</keyword>
<name>A0A7J0F708_9ERIC</name>
<dbReference type="Pfam" id="PF01535">
    <property type="entry name" value="PPR"/>
    <property type="match status" value="2"/>
</dbReference>
<evidence type="ECO:0000256" key="3">
    <source>
        <dbReference type="PROSITE-ProRule" id="PRU00708"/>
    </source>
</evidence>
<dbReference type="PROSITE" id="PS51375">
    <property type="entry name" value="PPR"/>
    <property type="match status" value="1"/>
</dbReference>
<evidence type="ECO:0000256" key="1">
    <source>
        <dbReference type="ARBA" id="ARBA00007626"/>
    </source>
</evidence>
<evidence type="ECO:0000256" key="4">
    <source>
        <dbReference type="SAM" id="MobiDB-lite"/>
    </source>
</evidence>
<dbReference type="EMBL" id="BJWL01000009">
    <property type="protein sequence ID" value="GFY93687.1"/>
    <property type="molecule type" value="Genomic_DNA"/>
</dbReference>
<gene>
    <name evidence="5" type="ORF">Acr_09g0001330</name>
</gene>
<protein>
    <recommendedName>
        <fullName evidence="7">Tetratricopeptide repeat (TPR)-like superfamily protein</fullName>
    </recommendedName>
</protein>
<dbReference type="Gene3D" id="1.25.40.10">
    <property type="entry name" value="Tetratricopeptide repeat domain"/>
    <property type="match status" value="2"/>
</dbReference>
<feature type="repeat" description="PPR" evidence="3">
    <location>
        <begin position="408"/>
        <end position="442"/>
    </location>
</feature>
<dbReference type="PANTHER" id="PTHR47938:SF35">
    <property type="entry name" value="PENTATRICOPEPTIDE REPEAT-CONTAINING PROTEIN 4, MITOCHONDRIAL-RELATED"/>
    <property type="match status" value="1"/>
</dbReference>
<feature type="compositionally biased region" description="Polar residues" evidence="4">
    <location>
        <begin position="83"/>
        <end position="110"/>
    </location>
</feature>
<comment type="similarity">
    <text evidence="1">Belongs to the PPR family. P subfamily.</text>
</comment>
<dbReference type="PANTHER" id="PTHR47938">
    <property type="entry name" value="RESPIRATORY COMPLEX I CHAPERONE (CIA84), PUTATIVE (AFU_ORTHOLOGUE AFUA_2G06020)-RELATED"/>
    <property type="match status" value="1"/>
</dbReference>
<dbReference type="GO" id="GO:0003729">
    <property type="term" value="F:mRNA binding"/>
    <property type="evidence" value="ECO:0007669"/>
    <property type="project" value="TreeGrafter"/>
</dbReference>
<evidence type="ECO:0000313" key="6">
    <source>
        <dbReference type="Proteomes" id="UP000585474"/>
    </source>
</evidence>
<feature type="region of interest" description="Disordered" evidence="4">
    <location>
        <begin position="63"/>
        <end position="110"/>
    </location>
</feature>
<dbReference type="Proteomes" id="UP000585474">
    <property type="component" value="Unassembled WGS sequence"/>
</dbReference>
<evidence type="ECO:0000313" key="5">
    <source>
        <dbReference type="EMBL" id="GFY93687.1"/>
    </source>
</evidence>
<proteinExistence type="inferred from homology"/>
<evidence type="ECO:0000256" key="2">
    <source>
        <dbReference type="ARBA" id="ARBA00022737"/>
    </source>
</evidence>